<dbReference type="PROSITE" id="PS50011">
    <property type="entry name" value="PROTEIN_KINASE_DOM"/>
    <property type="match status" value="1"/>
</dbReference>
<reference evidence="7" key="2">
    <citation type="submission" date="2018-10" db="UniProtKB">
        <authorList>
            <consortium name="EnsemblPlants"/>
        </authorList>
    </citation>
    <scope>IDENTIFICATION</scope>
</reference>
<keyword evidence="1" id="KW-0808">Transferase</keyword>
<name>A0A3B6BXH2_WHEAT</name>
<dbReference type="InterPro" id="IPR008271">
    <property type="entry name" value="Ser/Thr_kinase_AS"/>
</dbReference>
<keyword evidence="4 5" id="KW-0067">ATP-binding</keyword>
<sequence>MDHGSVVPEIVSFHVLEEMTDSFSEYRKLGSGSYGEVYMGESKDGKKIAVKMLHDIIGLNNDQFDTECLNLASLRHHNIVQLVGYCHETRREYIRYKGKVVHAQQIKRALCLEYMYNGSLETFLSDKLKGNDWSTRYAIIKGICNGLKYLHEELEPPMYHLDLKLANILLNENMVPKIADFGLSRFFEGQKPQRTKSIIGTRGYLPPEYIDGEIISVKSDIFSLGVVIIKIVTGPKGYFRRAEMTSQQLTKNVLEKWRKKIHATSDYELESYSKQVKRCVEIALSCLEADRSNRPSIGDIIRKLNETEAMHQIDSGFTYDKGLSFSSINQSPRLKMTTSAKCRVLTSRSLRIANNQPQYWKWIPAPDSTSRFAECAELLSVYFLAVIGEIPPRDLSAGTSYAVYLVYKLARTTYGLRGSVQTSSLRLHGERIVPGSTRGVSLHPEGRGSANDVTYPNARGDGWLELRLAEFENDDEMLTERGVIVDLREENDSVQKKGLIIGGVEFRSN</sequence>
<dbReference type="InterPro" id="IPR017441">
    <property type="entry name" value="Protein_kinase_ATP_BS"/>
</dbReference>
<dbReference type="FunFam" id="1.10.510.10:FF:000870">
    <property type="entry name" value="OSJNBa0016N04.16-like protein"/>
    <property type="match status" value="1"/>
</dbReference>
<evidence type="ECO:0000313" key="7">
    <source>
        <dbReference type="EnsemblPlants" id="TraesCS2B02G035400.1"/>
    </source>
</evidence>
<evidence type="ECO:0000256" key="5">
    <source>
        <dbReference type="PROSITE-ProRule" id="PRU10141"/>
    </source>
</evidence>
<dbReference type="Pfam" id="PF00069">
    <property type="entry name" value="Pkinase"/>
    <property type="match status" value="1"/>
</dbReference>
<dbReference type="SUPFAM" id="SSF56112">
    <property type="entry name" value="Protein kinase-like (PK-like)"/>
    <property type="match status" value="1"/>
</dbReference>
<organism evidence="7">
    <name type="scientific">Triticum aestivum</name>
    <name type="common">Wheat</name>
    <dbReference type="NCBI Taxonomy" id="4565"/>
    <lineage>
        <taxon>Eukaryota</taxon>
        <taxon>Viridiplantae</taxon>
        <taxon>Streptophyta</taxon>
        <taxon>Embryophyta</taxon>
        <taxon>Tracheophyta</taxon>
        <taxon>Spermatophyta</taxon>
        <taxon>Magnoliopsida</taxon>
        <taxon>Liliopsida</taxon>
        <taxon>Poales</taxon>
        <taxon>Poaceae</taxon>
        <taxon>BOP clade</taxon>
        <taxon>Pooideae</taxon>
        <taxon>Triticodae</taxon>
        <taxon>Triticeae</taxon>
        <taxon>Triticinae</taxon>
        <taxon>Triticum</taxon>
    </lineage>
</organism>
<dbReference type="InterPro" id="IPR011009">
    <property type="entry name" value="Kinase-like_dom_sf"/>
</dbReference>
<feature type="binding site" evidence="5">
    <location>
        <position position="51"/>
    </location>
    <ligand>
        <name>ATP</name>
        <dbReference type="ChEBI" id="CHEBI:30616"/>
    </ligand>
</feature>
<evidence type="ECO:0000313" key="8">
    <source>
        <dbReference type="Proteomes" id="UP000019116"/>
    </source>
</evidence>
<dbReference type="Proteomes" id="UP000019116">
    <property type="component" value="Chromosome 2B"/>
</dbReference>
<dbReference type="PROSITE" id="PS00107">
    <property type="entry name" value="PROTEIN_KINASE_ATP"/>
    <property type="match status" value="1"/>
</dbReference>
<dbReference type="PANTHER" id="PTHR45707">
    <property type="entry name" value="C2 CALCIUM/LIPID-BINDING PLANT PHOSPHORIBOSYLTRANSFERASE FAMILY PROTEIN"/>
    <property type="match status" value="1"/>
</dbReference>
<evidence type="ECO:0000259" key="6">
    <source>
        <dbReference type="PROSITE" id="PS50011"/>
    </source>
</evidence>
<evidence type="ECO:0000256" key="4">
    <source>
        <dbReference type="ARBA" id="ARBA00022840"/>
    </source>
</evidence>
<dbReference type="RefSeq" id="XP_044318921.1">
    <property type="nucleotide sequence ID" value="XM_044462986.1"/>
</dbReference>
<dbReference type="Gramene" id="TraesCS2B03G0073000.1">
    <property type="protein sequence ID" value="TraesCS2B03G0073000.1.CDS"/>
    <property type="gene ID" value="TraesCS2B03G0073000"/>
</dbReference>
<protein>
    <recommendedName>
        <fullName evidence="6">Protein kinase domain-containing protein</fullName>
    </recommendedName>
</protein>
<dbReference type="SMART" id="SM00220">
    <property type="entry name" value="S_TKc"/>
    <property type="match status" value="1"/>
</dbReference>
<dbReference type="PROSITE" id="PS00108">
    <property type="entry name" value="PROTEIN_KINASE_ST"/>
    <property type="match status" value="1"/>
</dbReference>
<dbReference type="AlphaFoldDB" id="A0A3B6BXH2"/>
<dbReference type="RefSeq" id="XP_044318920.1">
    <property type="nucleotide sequence ID" value="XM_044462985.1"/>
</dbReference>
<evidence type="ECO:0000256" key="1">
    <source>
        <dbReference type="ARBA" id="ARBA00022679"/>
    </source>
</evidence>
<reference evidence="7" key="1">
    <citation type="submission" date="2018-08" db="EMBL/GenBank/DDBJ databases">
        <authorList>
            <person name="Rossello M."/>
        </authorList>
    </citation>
    <scope>NUCLEOTIDE SEQUENCE [LARGE SCALE GENOMIC DNA]</scope>
    <source>
        <strain evidence="7">cv. Chinese Spring</strain>
    </source>
</reference>
<feature type="domain" description="Protein kinase" evidence="6">
    <location>
        <begin position="23"/>
        <end position="310"/>
    </location>
</feature>
<dbReference type="EnsemblPlants" id="TraesCS2B02G035400.1">
    <property type="protein sequence ID" value="TraesCS2B02G035400.1"/>
    <property type="gene ID" value="TraesCS2B02G035400"/>
</dbReference>
<dbReference type="Pfam" id="PF14299">
    <property type="entry name" value="PP2"/>
    <property type="match status" value="1"/>
</dbReference>
<dbReference type="PANTHER" id="PTHR45707:SF76">
    <property type="entry name" value="PROTEIN KINASE DOMAIN-CONTAINING PROTEIN"/>
    <property type="match status" value="1"/>
</dbReference>
<accession>A0A3B6BXH2</accession>
<evidence type="ECO:0000256" key="3">
    <source>
        <dbReference type="ARBA" id="ARBA00022777"/>
    </source>
</evidence>
<dbReference type="SMR" id="A0A3B6BXH2"/>
<proteinExistence type="predicted"/>
<dbReference type="GO" id="GO:0004672">
    <property type="term" value="F:protein kinase activity"/>
    <property type="evidence" value="ECO:0007669"/>
    <property type="project" value="InterPro"/>
</dbReference>
<dbReference type="OrthoDB" id="195446at2759"/>
<gene>
    <name evidence="7" type="primary">LOC123040028</name>
</gene>
<dbReference type="OMA" id="IAIAIEC"/>
<dbReference type="Gramene" id="TraesCS2B02G035400.1">
    <property type="protein sequence ID" value="TraesCS2B02G035400.1"/>
    <property type="gene ID" value="TraesCS2B02G035400"/>
</dbReference>
<keyword evidence="8" id="KW-1185">Reference proteome</keyword>
<dbReference type="InterPro" id="IPR000719">
    <property type="entry name" value="Prot_kinase_dom"/>
</dbReference>
<keyword evidence="2 5" id="KW-0547">Nucleotide-binding</keyword>
<evidence type="ECO:0000256" key="2">
    <source>
        <dbReference type="ARBA" id="ARBA00022741"/>
    </source>
</evidence>
<dbReference type="Gene3D" id="1.10.510.10">
    <property type="entry name" value="Transferase(Phosphotransferase) domain 1"/>
    <property type="match status" value="1"/>
</dbReference>
<keyword evidence="3" id="KW-0418">Kinase</keyword>
<dbReference type="GeneID" id="123040028"/>
<dbReference type="GO" id="GO:0005524">
    <property type="term" value="F:ATP binding"/>
    <property type="evidence" value="ECO:0007669"/>
    <property type="project" value="UniProtKB-UniRule"/>
</dbReference>
<dbReference type="Gene3D" id="3.30.200.20">
    <property type="entry name" value="Phosphorylase Kinase, domain 1"/>
    <property type="match status" value="1"/>
</dbReference>
<dbReference type="InterPro" id="IPR025886">
    <property type="entry name" value="PP2-like"/>
</dbReference>
<dbReference type="STRING" id="4565.A0A3B6BXH2"/>